<sequence>MNSGANGALVVRLPVDLVRPKPAEAVPDGPGWHHSIKLDGWRVALAVTAEGVRIHSRSKREVTRQFPELVDAGSQLATGTVIDGEVVVWNEQQRSFDFEALQSRGLARRPRSAAPGAILVAFDLLAVAHTDLRAEPLRTRWPRLRDVVDEAGPEIQMVLATEDAEEARTWMRDMRGQGVEGIVSKRWDSSYRPRDPRAAWRKVRSADTTDARLIGITGPERRPWGAVVELPDGRRALTTPRLPPVSASQLGRAVAGRLGASVTDAELDVRWRPLTEPLTAEVRVRTGRVPLVRYVRLRPDV</sequence>
<evidence type="ECO:0000259" key="3">
    <source>
        <dbReference type="PROSITE" id="PS50160"/>
    </source>
</evidence>
<dbReference type="GO" id="GO:0005524">
    <property type="term" value="F:ATP binding"/>
    <property type="evidence" value="ECO:0007669"/>
    <property type="project" value="InterPro"/>
</dbReference>
<dbReference type="EMBL" id="CP048882">
    <property type="protein sequence ID" value="QPP08761.1"/>
    <property type="molecule type" value="Genomic_DNA"/>
</dbReference>
<proteinExistence type="inferred from homology"/>
<feature type="domain" description="ATP-dependent DNA ligase family profile" evidence="3">
    <location>
        <begin position="119"/>
        <end position="204"/>
    </location>
</feature>
<reference evidence="5" key="1">
    <citation type="submission" date="2020-02" db="EMBL/GenBank/DDBJ databases">
        <title>Streptomyces sp. ASO4wet.</title>
        <authorList>
            <person name="Risdian C."/>
            <person name="Landwehr W."/>
            <person name="Schupp P."/>
            <person name="Wink J."/>
        </authorList>
    </citation>
    <scope>NUCLEOTIDE SEQUENCE [LARGE SCALE GENOMIC DNA]</scope>
    <source>
        <strain evidence="5">ASO4wet</strain>
    </source>
</reference>
<gene>
    <name evidence="4" type="ORF">G4Z16_22775</name>
</gene>
<keyword evidence="2" id="KW-0436">Ligase</keyword>
<dbReference type="RefSeq" id="WP_197352544.1">
    <property type="nucleotide sequence ID" value="NZ_CP048882.1"/>
</dbReference>
<keyword evidence="5" id="KW-1185">Reference proteome</keyword>
<evidence type="ECO:0000256" key="2">
    <source>
        <dbReference type="ARBA" id="ARBA00022598"/>
    </source>
</evidence>
<dbReference type="PANTHER" id="PTHR45674:SF4">
    <property type="entry name" value="DNA LIGASE 1"/>
    <property type="match status" value="1"/>
</dbReference>
<dbReference type="PANTHER" id="PTHR45674">
    <property type="entry name" value="DNA LIGASE 1/3 FAMILY MEMBER"/>
    <property type="match status" value="1"/>
</dbReference>
<evidence type="ECO:0000313" key="4">
    <source>
        <dbReference type="EMBL" id="QPP08761.1"/>
    </source>
</evidence>
<dbReference type="PROSITE" id="PS50160">
    <property type="entry name" value="DNA_LIGASE_A3"/>
    <property type="match status" value="1"/>
</dbReference>
<dbReference type="KEGG" id="sbat:G4Z16_22775"/>
<name>A0A7T1T9A3_9ACTN</name>
<comment type="similarity">
    <text evidence="1">Belongs to the ATP-dependent DNA ligase family.</text>
</comment>
<dbReference type="GO" id="GO:0006281">
    <property type="term" value="P:DNA repair"/>
    <property type="evidence" value="ECO:0007669"/>
    <property type="project" value="InterPro"/>
</dbReference>
<dbReference type="AlphaFoldDB" id="A0A7T1T9A3"/>
<dbReference type="Pfam" id="PF01068">
    <property type="entry name" value="DNA_ligase_A_M"/>
    <property type="match status" value="1"/>
</dbReference>
<dbReference type="Gene3D" id="3.30.470.30">
    <property type="entry name" value="DNA ligase/mRNA capping enzyme"/>
    <property type="match status" value="1"/>
</dbReference>
<evidence type="ECO:0000256" key="1">
    <source>
        <dbReference type="ARBA" id="ARBA00007572"/>
    </source>
</evidence>
<dbReference type="InterPro" id="IPR012310">
    <property type="entry name" value="DNA_ligase_ATP-dep_cent"/>
</dbReference>
<protein>
    <recommendedName>
        <fullName evidence="3">ATP-dependent DNA ligase family profile domain-containing protein</fullName>
    </recommendedName>
</protein>
<organism evidence="4 5">
    <name type="scientific">Streptomyces bathyalis</name>
    <dbReference type="NCBI Taxonomy" id="2710756"/>
    <lineage>
        <taxon>Bacteria</taxon>
        <taxon>Bacillati</taxon>
        <taxon>Actinomycetota</taxon>
        <taxon>Actinomycetes</taxon>
        <taxon>Kitasatosporales</taxon>
        <taxon>Streptomycetaceae</taxon>
        <taxon>Streptomyces</taxon>
    </lineage>
</organism>
<evidence type="ECO:0000313" key="5">
    <source>
        <dbReference type="Proteomes" id="UP000595046"/>
    </source>
</evidence>
<dbReference type="GO" id="GO:0003910">
    <property type="term" value="F:DNA ligase (ATP) activity"/>
    <property type="evidence" value="ECO:0007669"/>
    <property type="project" value="InterPro"/>
</dbReference>
<dbReference type="InterPro" id="IPR050191">
    <property type="entry name" value="ATP-dep_DNA_ligase"/>
</dbReference>
<accession>A0A7T1T9A3</accession>
<dbReference type="GO" id="GO:0006310">
    <property type="term" value="P:DNA recombination"/>
    <property type="evidence" value="ECO:0007669"/>
    <property type="project" value="InterPro"/>
</dbReference>
<dbReference type="Proteomes" id="UP000595046">
    <property type="component" value="Chromosome"/>
</dbReference>
<dbReference type="SUPFAM" id="SSF56091">
    <property type="entry name" value="DNA ligase/mRNA capping enzyme, catalytic domain"/>
    <property type="match status" value="1"/>
</dbReference>